<dbReference type="Gene3D" id="3.30.1330.40">
    <property type="entry name" value="RutC-like"/>
    <property type="match status" value="1"/>
</dbReference>
<organism evidence="1 2">
    <name type="scientific">Candidatus Macondimonas diazotrophica</name>
    <dbReference type="NCBI Taxonomy" id="2305248"/>
    <lineage>
        <taxon>Bacteria</taxon>
        <taxon>Pseudomonadati</taxon>
        <taxon>Pseudomonadota</taxon>
        <taxon>Gammaproteobacteria</taxon>
        <taxon>Chromatiales</taxon>
        <taxon>Ectothiorhodospiraceae</taxon>
        <taxon>Candidatus Macondimonas</taxon>
    </lineage>
</organism>
<comment type="caution">
    <text evidence="1">The sequence shown here is derived from an EMBL/GenBank/DDBJ whole genome shotgun (WGS) entry which is preliminary data.</text>
</comment>
<dbReference type="EMBL" id="SRIO01000008">
    <property type="protein sequence ID" value="TFZ82551.1"/>
    <property type="molecule type" value="Genomic_DNA"/>
</dbReference>
<protein>
    <submittedName>
        <fullName evidence="1">RidA family protein</fullName>
    </submittedName>
</protein>
<name>A0A4Z0F8D2_9GAMM</name>
<dbReference type="SUPFAM" id="SSF55298">
    <property type="entry name" value="YjgF-like"/>
    <property type="match status" value="1"/>
</dbReference>
<dbReference type="AlphaFoldDB" id="A0A4Z0F8D2"/>
<dbReference type="Pfam" id="PF01042">
    <property type="entry name" value="Ribonuc_L-PSP"/>
    <property type="match status" value="1"/>
</dbReference>
<accession>A0A4Z0F8D2</accession>
<evidence type="ECO:0000313" key="1">
    <source>
        <dbReference type="EMBL" id="TFZ82551.1"/>
    </source>
</evidence>
<evidence type="ECO:0000313" key="2">
    <source>
        <dbReference type="Proteomes" id="UP000297890"/>
    </source>
</evidence>
<dbReference type="RefSeq" id="WP_135281797.1">
    <property type="nucleotide sequence ID" value="NZ_SRIO01000008.1"/>
</dbReference>
<dbReference type="InterPro" id="IPR006175">
    <property type="entry name" value="YjgF/YER057c/UK114"/>
</dbReference>
<keyword evidence="2" id="KW-1185">Reference proteome</keyword>
<sequence length="141" mass="14932">MTAAAQDQVFWFDHTRPLFEPLGCVDARRRGRWVFVSAQAGIDVQLVALDGLAMQADRAFSQLKAAYAAVGGDSSAVCQLTVYVNTGLLEAPLTEASDVIFGSWKSNFPGSPATGALVGAQMFGIPRLLLEIQCIGRALGG</sequence>
<dbReference type="InterPro" id="IPR035959">
    <property type="entry name" value="RutC-like_sf"/>
</dbReference>
<dbReference type="Proteomes" id="UP000297890">
    <property type="component" value="Unassembled WGS sequence"/>
</dbReference>
<reference evidence="1 2" key="1">
    <citation type="journal article" date="2019" name="ISME J.">
        <title>Candidatus Macondimonas diazotrophica, a novel gammaproteobacterial genus dominating crude-oil-contaminated coastal sediments.</title>
        <authorList>
            <person name="Karthikeyan S."/>
            <person name="Konstantinidis K."/>
        </authorList>
    </citation>
    <scope>NUCLEOTIDE SEQUENCE [LARGE SCALE GENOMIC DNA]</scope>
    <source>
        <strain evidence="1 2">KTK01</strain>
    </source>
</reference>
<proteinExistence type="predicted"/>
<gene>
    <name evidence="1" type="ORF">E4680_07525</name>
</gene>